<evidence type="ECO:0000256" key="5">
    <source>
        <dbReference type="ARBA" id="ARBA00022989"/>
    </source>
</evidence>
<dbReference type="PANTHER" id="PTHR33508:SF1">
    <property type="entry name" value="UPF0056 MEMBRANE PROTEIN YHCE"/>
    <property type="match status" value="1"/>
</dbReference>
<name>A0A250IMW1_9BACT</name>
<dbReference type="AlphaFoldDB" id="A0A250IMW1"/>
<evidence type="ECO:0000256" key="4">
    <source>
        <dbReference type="ARBA" id="ARBA00022692"/>
    </source>
</evidence>
<evidence type="ECO:0000256" key="1">
    <source>
        <dbReference type="ARBA" id="ARBA00004651"/>
    </source>
</evidence>
<feature type="transmembrane region" description="Helical" evidence="7">
    <location>
        <begin position="145"/>
        <end position="169"/>
    </location>
</feature>
<dbReference type="EMBL" id="CP022163">
    <property type="protein sequence ID" value="ATB32531.1"/>
    <property type="molecule type" value="Genomic_DNA"/>
</dbReference>
<comment type="similarity">
    <text evidence="2 7">Belongs to the UPF0056 (MarC) family.</text>
</comment>
<keyword evidence="9" id="KW-1185">Reference proteome</keyword>
<feature type="transmembrane region" description="Helical" evidence="7">
    <location>
        <begin position="115"/>
        <end position="139"/>
    </location>
</feature>
<dbReference type="Proteomes" id="UP000217289">
    <property type="component" value="Chromosome"/>
</dbReference>
<evidence type="ECO:0000256" key="7">
    <source>
        <dbReference type="RuleBase" id="RU362048"/>
    </source>
</evidence>
<dbReference type="OrthoDB" id="21094at2"/>
<organism evidence="8 9">
    <name type="scientific">Melittangium boletus DSM 14713</name>
    <dbReference type="NCBI Taxonomy" id="1294270"/>
    <lineage>
        <taxon>Bacteria</taxon>
        <taxon>Pseudomonadati</taxon>
        <taxon>Myxococcota</taxon>
        <taxon>Myxococcia</taxon>
        <taxon>Myxococcales</taxon>
        <taxon>Cystobacterineae</taxon>
        <taxon>Archangiaceae</taxon>
        <taxon>Melittangium</taxon>
    </lineage>
</organism>
<sequence>MSEQVSLFLVSLPAVLFVVDPVGVVPIFLAMTSGYSAERIRSTARRACLVACSLLLFFALFGGIIFKVFGVSLGAFRVAGGILLLITSLDMLRARPSETRTTPSETEEGVGKEDVALVPLAMPLLAGPGAIATAMVLMARGGDDLLSAVPVLVAIVLTFVTSYLVLRAAGFVQRVLKQSGVAILERVMGLILAAIAVQFIADGCKDLLREKSPSAVSQMLDAAQTPSRLRTAPLASPPRDIRSGLARCAS</sequence>
<feature type="transmembrane region" description="Helical" evidence="7">
    <location>
        <begin position="12"/>
        <end position="35"/>
    </location>
</feature>
<evidence type="ECO:0000256" key="2">
    <source>
        <dbReference type="ARBA" id="ARBA00009784"/>
    </source>
</evidence>
<keyword evidence="5 7" id="KW-1133">Transmembrane helix</keyword>
<comment type="subcellular location">
    <subcellularLocation>
        <location evidence="1 7">Cell membrane</location>
        <topology evidence="1 7">Multi-pass membrane protein</topology>
    </subcellularLocation>
</comment>
<evidence type="ECO:0000256" key="3">
    <source>
        <dbReference type="ARBA" id="ARBA00022475"/>
    </source>
</evidence>
<accession>A0A250IMW1</accession>
<protein>
    <recommendedName>
        <fullName evidence="7">UPF0056 membrane protein</fullName>
    </recommendedName>
</protein>
<keyword evidence="6 7" id="KW-0472">Membrane</keyword>
<reference evidence="8 9" key="1">
    <citation type="submission" date="2017-06" db="EMBL/GenBank/DDBJ databases">
        <authorList>
            <person name="Kim H.J."/>
            <person name="Triplett B.A."/>
        </authorList>
    </citation>
    <scope>NUCLEOTIDE SEQUENCE [LARGE SCALE GENOMIC DNA]</scope>
    <source>
        <strain evidence="8 9">DSM 14713</strain>
    </source>
</reference>
<keyword evidence="4 7" id="KW-0812">Transmembrane</keyword>
<evidence type="ECO:0000313" key="9">
    <source>
        <dbReference type="Proteomes" id="UP000217289"/>
    </source>
</evidence>
<dbReference type="PANTHER" id="PTHR33508">
    <property type="entry name" value="UPF0056 MEMBRANE PROTEIN YHCE"/>
    <property type="match status" value="1"/>
</dbReference>
<dbReference type="InterPro" id="IPR002771">
    <property type="entry name" value="Multi_antbiot-R_MarC"/>
</dbReference>
<keyword evidence="3" id="KW-1003">Cell membrane</keyword>
<comment type="caution">
    <text evidence="7">Lacks conserved residue(s) required for the propagation of feature annotation.</text>
</comment>
<dbReference type="NCBIfam" id="TIGR00427">
    <property type="entry name" value="NAAT family transporter"/>
    <property type="match status" value="1"/>
</dbReference>
<evidence type="ECO:0000313" key="8">
    <source>
        <dbReference type="EMBL" id="ATB32531.1"/>
    </source>
</evidence>
<evidence type="ECO:0000256" key="6">
    <source>
        <dbReference type="ARBA" id="ARBA00023136"/>
    </source>
</evidence>
<gene>
    <name evidence="8" type="ORF">MEBOL_006011</name>
</gene>
<dbReference type="Pfam" id="PF01914">
    <property type="entry name" value="MarC"/>
    <property type="match status" value="1"/>
</dbReference>
<feature type="transmembrane region" description="Helical" evidence="7">
    <location>
        <begin position="181"/>
        <end position="201"/>
    </location>
</feature>
<dbReference type="KEGG" id="mbd:MEBOL_006011"/>
<dbReference type="GO" id="GO:0005886">
    <property type="term" value="C:plasma membrane"/>
    <property type="evidence" value="ECO:0007669"/>
    <property type="project" value="UniProtKB-SubCell"/>
</dbReference>
<proteinExistence type="inferred from homology"/>
<feature type="transmembrane region" description="Helical" evidence="7">
    <location>
        <begin position="47"/>
        <end position="69"/>
    </location>
</feature>